<feature type="transmembrane region" description="Helical" evidence="1">
    <location>
        <begin position="6"/>
        <end position="25"/>
    </location>
</feature>
<dbReference type="OrthoDB" id="10071849at2759"/>
<dbReference type="OMA" id="NYLVECY"/>
<dbReference type="EMBL" id="BEZZ01001199">
    <property type="protein sequence ID" value="GCC38516.1"/>
    <property type="molecule type" value="Genomic_DNA"/>
</dbReference>
<keyword evidence="1" id="KW-0472">Membrane</keyword>
<name>A0A401T776_CHIPU</name>
<accession>A0A401T776</accession>
<proteinExistence type="predicted"/>
<keyword evidence="1" id="KW-0812">Transmembrane</keyword>
<dbReference type="AlphaFoldDB" id="A0A401T776"/>
<dbReference type="Proteomes" id="UP000287033">
    <property type="component" value="Unassembled WGS sequence"/>
</dbReference>
<reference evidence="2 3" key="1">
    <citation type="journal article" date="2018" name="Nat. Ecol. Evol.">
        <title>Shark genomes provide insights into elasmobranch evolution and the origin of vertebrates.</title>
        <authorList>
            <person name="Hara Y"/>
            <person name="Yamaguchi K"/>
            <person name="Onimaru K"/>
            <person name="Kadota M"/>
            <person name="Koyanagi M"/>
            <person name="Keeley SD"/>
            <person name="Tatsumi K"/>
            <person name="Tanaka K"/>
            <person name="Motone F"/>
            <person name="Kageyama Y"/>
            <person name="Nozu R"/>
            <person name="Adachi N"/>
            <person name="Nishimura O"/>
            <person name="Nakagawa R"/>
            <person name="Tanegashima C"/>
            <person name="Kiyatake I"/>
            <person name="Matsumoto R"/>
            <person name="Murakumo K"/>
            <person name="Nishida K"/>
            <person name="Terakita A"/>
            <person name="Kuratani S"/>
            <person name="Sato K"/>
            <person name="Hyodo S Kuraku.S."/>
        </authorList>
    </citation>
    <scope>NUCLEOTIDE SEQUENCE [LARGE SCALE GENOMIC DNA]</scope>
</reference>
<evidence type="ECO:0000313" key="3">
    <source>
        <dbReference type="Proteomes" id="UP000287033"/>
    </source>
</evidence>
<evidence type="ECO:0000256" key="1">
    <source>
        <dbReference type="SAM" id="Phobius"/>
    </source>
</evidence>
<dbReference type="PROSITE" id="PS51257">
    <property type="entry name" value="PROKAR_LIPOPROTEIN"/>
    <property type="match status" value="1"/>
</dbReference>
<keyword evidence="3" id="KW-1185">Reference proteome</keyword>
<dbReference type="STRING" id="137246.A0A401T776"/>
<organism evidence="2 3">
    <name type="scientific">Chiloscyllium punctatum</name>
    <name type="common">Brownbanded bambooshark</name>
    <name type="synonym">Hemiscyllium punctatum</name>
    <dbReference type="NCBI Taxonomy" id="137246"/>
    <lineage>
        <taxon>Eukaryota</taxon>
        <taxon>Metazoa</taxon>
        <taxon>Chordata</taxon>
        <taxon>Craniata</taxon>
        <taxon>Vertebrata</taxon>
        <taxon>Chondrichthyes</taxon>
        <taxon>Elasmobranchii</taxon>
        <taxon>Galeomorphii</taxon>
        <taxon>Galeoidea</taxon>
        <taxon>Orectolobiformes</taxon>
        <taxon>Hemiscylliidae</taxon>
        <taxon>Chiloscyllium</taxon>
    </lineage>
</organism>
<protein>
    <submittedName>
        <fullName evidence="2">Uncharacterized protein</fullName>
    </submittedName>
</protein>
<feature type="transmembrane region" description="Helical" evidence="1">
    <location>
        <begin position="46"/>
        <end position="66"/>
    </location>
</feature>
<evidence type="ECO:0000313" key="2">
    <source>
        <dbReference type="EMBL" id="GCC38516.1"/>
    </source>
</evidence>
<gene>
    <name evidence="2" type="ORF">chiPu_0017030</name>
</gene>
<sequence length="107" mass="11422">MIRGCITLHIISAISCFPATIIYAISLAVEPRCFHSPSCSKYEGAIACFAILLLLTLLNAAISIAVSSFNCKALNCCGTTSVPIIVVYNNTSEQLVPLQQLYANTPP</sequence>
<keyword evidence="1" id="KW-1133">Transmembrane helix</keyword>
<comment type="caution">
    <text evidence="2">The sequence shown here is derived from an EMBL/GenBank/DDBJ whole genome shotgun (WGS) entry which is preliminary data.</text>
</comment>